<dbReference type="PANTHER" id="PTHR40943">
    <property type="entry name" value="CYTOPLASMIC PROTEIN-RELATED"/>
    <property type="match status" value="1"/>
</dbReference>
<dbReference type="RefSeq" id="WP_241982811.1">
    <property type="nucleotide sequence ID" value="NZ_FNFU01000017.1"/>
</dbReference>
<dbReference type="SUPFAM" id="SSF51182">
    <property type="entry name" value="RmlC-like cupins"/>
    <property type="match status" value="1"/>
</dbReference>
<feature type="compositionally biased region" description="Polar residues" evidence="1">
    <location>
        <begin position="31"/>
        <end position="45"/>
    </location>
</feature>
<evidence type="ECO:0000256" key="1">
    <source>
        <dbReference type="SAM" id="MobiDB-lite"/>
    </source>
</evidence>
<evidence type="ECO:0000313" key="3">
    <source>
        <dbReference type="EMBL" id="SDK90320.1"/>
    </source>
</evidence>
<name>A0A1G9FPK6_9MICO</name>
<dbReference type="InterPro" id="IPR008579">
    <property type="entry name" value="UGlyAH_Cupin_dom"/>
</dbReference>
<sequence>MSENEALASAKTGSETVSLRHVMANTVALPQPQSKPTSRTGQMESTLSLWEAGPHTSTGVWECEPGEFTAVRDTCTEVCQILSGTATVHGDDGTSVHLAAGSLLVLPIGWRGTWVIHETIRKTYVLVGAATEPEPIAEPH</sequence>
<dbReference type="PANTHER" id="PTHR40943:SF1">
    <property type="entry name" value="CYTOPLASMIC PROTEIN"/>
    <property type="match status" value="1"/>
</dbReference>
<keyword evidence="4" id="KW-1185">Reference proteome</keyword>
<dbReference type="InterPro" id="IPR014710">
    <property type="entry name" value="RmlC-like_jellyroll"/>
</dbReference>
<feature type="domain" description="(S)-ureidoglycine aminohydrolase cupin" evidence="2">
    <location>
        <begin position="56"/>
        <end position="124"/>
    </location>
</feature>
<evidence type="ECO:0000313" key="4">
    <source>
        <dbReference type="Proteomes" id="UP000198701"/>
    </source>
</evidence>
<accession>A0A1G9FPK6</accession>
<dbReference type="EMBL" id="FNFU01000017">
    <property type="protein sequence ID" value="SDK90320.1"/>
    <property type="molecule type" value="Genomic_DNA"/>
</dbReference>
<dbReference type="Proteomes" id="UP000198701">
    <property type="component" value="Unassembled WGS sequence"/>
</dbReference>
<dbReference type="InterPro" id="IPR011051">
    <property type="entry name" value="RmlC_Cupin_sf"/>
</dbReference>
<feature type="region of interest" description="Disordered" evidence="1">
    <location>
        <begin position="26"/>
        <end position="45"/>
    </location>
</feature>
<protein>
    <recommendedName>
        <fullName evidence="2">(S)-ureidoglycine aminohydrolase cupin domain-containing protein</fullName>
    </recommendedName>
</protein>
<evidence type="ECO:0000259" key="2">
    <source>
        <dbReference type="Pfam" id="PF05899"/>
    </source>
</evidence>
<dbReference type="STRING" id="386301.SAMN05216282_11747"/>
<dbReference type="AlphaFoldDB" id="A0A1G9FPK6"/>
<dbReference type="CDD" id="cd02227">
    <property type="entry name" value="cupin_TM1112-like"/>
    <property type="match status" value="1"/>
</dbReference>
<dbReference type="Gene3D" id="2.60.120.10">
    <property type="entry name" value="Jelly Rolls"/>
    <property type="match status" value="1"/>
</dbReference>
<dbReference type="Pfam" id="PF05899">
    <property type="entry name" value="Cupin_3"/>
    <property type="match status" value="1"/>
</dbReference>
<organism evidence="3 4">
    <name type="scientific">Cryobacterium psychrotolerans</name>
    <dbReference type="NCBI Taxonomy" id="386301"/>
    <lineage>
        <taxon>Bacteria</taxon>
        <taxon>Bacillati</taxon>
        <taxon>Actinomycetota</taxon>
        <taxon>Actinomycetes</taxon>
        <taxon>Micrococcales</taxon>
        <taxon>Microbacteriaceae</taxon>
        <taxon>Cryobacterium</taxon>
    </lineage>
</organism>
<gene>
    <name evidence="3" type="ORF">SAMN05216282_11747</name>
</gene>
<reference evidence="3 4" key="1">
    <citation type="submission" date="2016-10" db="EMBL/GenBank/DDBJ databases">
        <authorList>
            <person name="de Groot N.N."/>
        </authorList>
    </citation>
    <scope>NUCLEOTIDE SEQUENCE [LARGE SCALE GENOMIC DNA]</scope>
    <source>
        <strain evidence="3 4">CGMCC 1.5382</strain>
    </source>
</reference>
<proteinExistence type="predicted"/>